<name>A0ACC3TMQ6_9ASCO</name>
<protein>
    <submittedName>
        <fullName evidence="1">SNF2 family N-terminal domain-containing protein</fullName>
    </submittedName>
</protein>
<keyword evidence="2" id="KW-1185">Reference proteome</keyword>
<evidence type="ECO:0000313" key="2">
    <source>
        <dbReference type="Proteomes" id="UP001489719"/>
    </source>
</evidence>
<sequence>MKPLSPSLESTTMENVTSTGENLEGGAREAYSDTDSVDLPTPPTTSSPDPISEEQREFNALEHDKKLARLRFLIERSKVYSSILSDRLLQQQQEKEKAQALAEKKKLLRGEKPRSSEDRPKIGTRYGGASNPSASKTSPISSRKANVKTVGKHSSYSIADYISKDELASTKNTSQALREAATKESKDAKPLSHPLSASARQPSLVSGGVLRDYQLAGVEWLISLYENGLNGILADEMGLGKTLQTIAFVAFLREKGSYGPFLIVAPLSTLTNWVSEIERFTPSIPALLYHGTPEERAEMRDQVLFKKISVKFPIVVTSYNIIMNDRNLLRKLQWKYIIIDEGHRIKNMNCKLIKELKSYNSANRLLLTGTPLQNNLAELWSLLNFILPDIFPDLELFQSWFDFSALQRENGPQEIINEENRTSIVSNLHAILKPFLLRRLKSDVEYSLPPKREYLLYAPMTATQQEFYRHLLAHDFKDYLLDRIMETNGTKRKAAAVLRTQDKKLKLDTSSPSSSEDDGVTSVRRSKRRTVKESFGTYKELSDRDYFKALEHPEKLADQYYPSQWDNEEEAHAREVLKASKAVNNKKLQNLIMQLRLACDSPHLFYTPWDDPQGKVDCPDESIVNDSGKMLLMDRLVPELFRRGHKVLVFSQFRKMLDIVQDWAEILRGWKVCRLDGQVKQEDRKLAIDNFNSDPKYRLFLLSTRAGGLGINLSSADTVILLDSDWNPQQDLQAMDRAHRIGQTRPVIVYRLATANTIEQTMLEKADAKRQLEKLVIQRGKFRSLVGGSKGATTEDEIAALLLGDNGLEKFVVKKRGDVILSDAELEVLLDRRRLAYERAASGHQDKGHMFRIVDTAPSAEGDVLS</sequence>
<dbReference type="EMBL" id="MU970099">
    <property type="protein sequence ID" value="KAK9321413.1"/>
    <property type="molecule type" value="Genomic_DNA"/>
</dbReference>
<comment type="caution">
    <text evidence="1">The sequence shown here is derived from an EMBL/GenBank/DDBJ whole genome shotgun (WGS) entry which is preliminary data.</text>
</comment>
<accession>A0ACC3TMQ6</accession>
<gene>
    <name evidence="1" type="ORF">V1517DRAFT_326526</name>
</gene>
<organism evidence="1 2">
    <name type="scientific">Lipomyces orientalis</name>
    <dbReference type="NCBI Taxonomy" id="1233043"/>
    <lineage>
        <taxon>Eukaryota</taxon>
        <taxon>Fungi</taxon>
        <taxon>Dikarya</taxon>
        <taxon>Ascomycota</taxon>
        <taxon>Saccharomycotina</taxon>
        <taxon>Lipomycetes</taxon>
        <taxon>Lipomycetales</taxon>
        <taxon>Lipomycetaceae</taxon>
        <taxon>Lipomyces</taxon>
    </lineage>
</organism>
<dbReference type="Proteomes" id="UP001489719">
    <property type="component" value="Unassembled WGS sequence"/>
</dbReference>
<proteinExistence type="predicted"/>
<evidence type="ECO:0000313" key="1">
    <source>
        <dbReference type="EMBL" id="KAK9321413.1"/>
    </source>
</evidence>
<reference evidence="2" key="1">
    <citation type="journal article" date="2024" name="Front. Bioeng. Biotechnol.">
        <title>Genome-scale model development and genomic sequencing of the oleaginous clade Lipomyces.</title>
        <authorList>
            <person name="Czajka J.J."/>
            <person name="Han Y."/>
            <person name="Kim J."/>
            <person name="Mondo S.J."/>
            <person name="Hofstad B.A."/>
            <person name="Robles A."/>
            <person name="Haridas S."/>
            <person name="Riley R."/>
            <person name="LaButti K."/>
            <person name="Pangilinan J."/>
            <person name="Andreopoulos W."/>
            <person name="Lipzen A."/>
            <person name="Yan J."/>
            <person name="Wang M."/>
            <person name="Ng V."/>
            <person name="Grigoriev I.V."/>
            <person name="Spatafora J.W."/>
            <person name="Magnuson J.K."/>
            <person name="Baker S.E."/>
            <person name="Pomraning K.R."/>
        </authorList>
    </citation>
    <scope>NUCLEOTIDE SEQUENCE [LARGE SCALE GENOMIC DNA]</scope>
    <source>
        <strain evidence="2">CBS 10300</strain>
    </source>
</reference>